<comment type="caution">
    <text evidence="9">The sequence shown here is derived from an EMBL/GenBank/DDBJ whole genome shotgun (WGS) entry which is preliminary data.</text>
</comment>
<evidence type="ECO:0000256" key="1">
    <source>
        <dbReference type="ARBA" id="ARBA00022485"/>
    </source>
</evidence>
<reference evidence="9 10" key="2">
    <citation type="submission" date="2018-12" db="EMBL/GenBank/DDBJ databases">
        <title>Simiduia agarivorans gen. nov., sp. nov., a marine, agarolytic bacterium isolated from shallow coastal water from Keelung, Taiwan.</title>
        <authorList>
            <person name="Shieh W.Y."/>
        </authorList>
    </citation>
    <scope>NUCLEOTIDE SEQUENCE [LARGE SCALE GENOMIC DNA]</scope>
    <source>
        <strain evidence="9 10">GTF-13</strain>
    </source>
</reference>
<reference evidence="9 10" key="1">
    <citation type="submission" date="2018-08" db="EMBL/GenBank/DDBJ databases">
        <authorList>
            <person name="Khan S.A."/>
        </authorList>
    </citation>
    <scope>NUCLEOTIDE SEQUENCE [LARGE SCALE GENOMIC DNA]</scope>
    <source>
        <strain evidence="9 10">GTF-13</strain>
    </source>
</reference>
<feature type="binding site" evidence="6">
    <location>
        <position position="71"/>
    </location>
    <ligand>
        <name>[4Fe-4S] cluster</name>
        <dbReference type="ChEBI" id="CHEBI:49883"/>
        <label>2</label>
    </ligand>
</feature>
<accession>A0A3P3VM78</accession>
<comment type="function">
    <text evidence="6">Could be involved in the maturation of NapA, the catalytic subunit of the periplasmic nitrate reductase, before its export into the periplasm.</text>
</comment>
<keyword evidence="3 6" id="KW-0677">Repeat</keyword>
<evidence type="ECO:0000256" key="5">
    <source>
        <dbReference type="ARBA" id="ARBA00023014"/>
    </source>
</evidence>
<dbReference type="InterPro" id="IPR004496">
    <property type="entry name" value="NapF"/>
</dbReference>
<evidence type="ECO:0000256" key="3">
    <source>
        <dbReference type="ARBA" id="ARBA00022737"/>
    </source>
</evidence>
<dbReference type="Pfam" id="PF13187">
    <property type="entry name" value="Fer4_9"/>
    <property type="match status" value="1"/>
</dbReference>
<dbReference type="PROSITE" id="PS00198">
    <property type="entry name" value="4FE4S_FER_1"/>
    <property type="match status" value="1"/>
</dbReference>
<dbReference type="InterPro" id="IPR050572">
    <property type="entry name" value="Fe-S_Ferredoxin"/>
</dbReference>
<dbReference type="PANTHER" id="PTHR43687">
    <property type="entry name" value="ADENYLYLSULFATE REDUCTASE, BETA SUBUNIT"/>
    <property type="match status" value="1"/>
</dbReference>
<dbReference type="PROSITE" id="PS51379">
    <property type="entry name" value="4FE4S_FER_2"/>
    <property type="match status" value="3"/>
</dbReference>
<feature type="binding site" evidence="6">
    <location>
        <position position="143"/>
    </location>
    <ligand>
        <name>[4Fe-4S] cluster</name>
        <dbReference type="ChEBI" id="CHEBI:49883"/>
        <label>3</label>
    </ligand>
</feature>
<feature type="binding site" evidence="6">
    <location>
        <position position="42"/>
    </location>
    <ligand>
        <name>[4Fe-4S] cluster</name>
        <dbReference type="ChEBI" id="CHEBI:49883"/>
        <label>1</label>
    </ligand>
</feature>
<evidence type="ECO:0000313" key="10">
    <source>
        <dbReference type="Proteomes" id="UP000280792"/>
    </source>
</evidence>
<comment type="similarity">
    <text evidence="6">Belongs to the NapF family.</text>
</comment>
<comment type="cofactor">
    <cofactor evidence="6">
        <name>[4Fe-4S] cluster</name>
        <dbReference type="ChEBI" id="CHEBI:49883"/>
    </cofactor>
</comment>
<feature type="binding site" evidence="6">
    <location>
        <position position="45"/>
    </location>
    <ligand>
        <name>[4Fe-4S] cluster</name>
        <dbReference type="ChEBI" id="CHEBI:49883"/>
        <label>1</label>
    </ligand>
</feature>
<keyword evidence="5 6" id="KW-0411">Iron-sulfur</keyword>
<feature type="binding site" evidence="6">
    <location>
        <position position="146"/>
    </location>
    <ligand>
        <name>[4Fe-4S] cluster</name>
        <dbReference type="ChEBI" id="CHEBI:49883"/>
        <label>3</label>
    </ligand>
</feature>
<dbReference type="CDD" id="cd10564">
    <property type="entry name" value="NapF_like"/>
    <property type="match status" value="1"/>
</dbReference>
<keyword evidence="2 6" id="KW-0479">Metal-binding</keyword>
<feature type="domain" description="4Fe-4S ferredoxin-type" evidence="8">
    <location>
        <begin position="30"/>
        <end position="59"/>
    </location>
</feature>
<keyword evidence="6" id="KW-0963">Cytoplasm</keyword>
<name>A0A3P3VM78_9GAMM</name>
<evidence type="ECO:0000256" key="2">
    <source>
        <dbReference type="ARBA" id="ARBA00022723"/>
    </source>
</evidence>
<keyword evidence="4 6" id="KW-0408">Iron</keyword>
<feature type="binding site" evidence="6">
    <location>
        <position position="39"/>
    </location>
    <ligand>
        <name>[4Fe-4S] cluster</name>
        <dbReference type="ChEBI" id="CHEBI:49883"/>
        <label>1</label>
    </ligand>
</feature>
<dbReference type="NCBIfam" id="TIGR00402">
    <property type="entry name" value="napF"/>
    <property type="match status" value="1"/>
</dbReference>
<dbReference type="GO" id="GO:0051539">
    <property type="term" value="F:4 iron, 4 sulfur cluster binding"/>
    <property type="evidence" value="ECO:0007669"/>
    <property type="project" value="UniProtKB-UniRule"/>
</dbReference>
<feature type="region of interest" description="Disordered" evidence="7">
    <location>
        <begin position="161"/>
        <end position="180"/>
    </location>
</feature>
<dbReference type="EMBL" id="QWEZ01000001">
    <property type="protein sequence ID" value="RRJ83872.1"/>
    <property type="molecule type" value="Genomic_DNA"/>
</dbReference>
<feature type="binding site" evidence="6">
    <location>
        <position position="49"/>
    </location>
    <ligand>
        <name>[4Fe-4S] cluster</name>
        <dbReference type="ChEBI" id="CHEBI:49883"/>
        <label>1</label>
    </ligand>
</feature>
<dbReference type="InterPro" id="IPR017896">
    <property type="entry name" value="4Fe4S_Fe-S-bd"/>
</dbReference>
<feature type="binding site" evidence="6">
    <location>
        <position position="74"/>
    </location>
    <ligand>
        <name>[4Fe-4S] cluster</name>
        <dbReference type="ChEBI" id="CHEBI:49883"/>
        <label>2</label>
    </ligand>
</feature>
<protein>
    <recommendedName>
        <fullName evidence="6">Ferredoxin-type protein NapF</fullName>
    </recommendedName>
</protein>
<dbReference type="Gene3D" id="3.30.70.20">
    <property type="match status" value="2"/>
</dbReference>
<evidence type="ECO:0000259" key="8">
    <source>
        <dbReference type="PROSITE" id="PS51379"/>
    </source>
</evidence>
<dbReference type="Pfam" id="PF12838">
    <property type="entry name" value="Fer4_7"/>
    <property type="match status" value="1"/>
</dbReference>
<feature type="binding site" evidence="6">
    <location>
        <position position="149"/>
    </location>
    <ligand>
        <name>[4Fe-4S] cluster</name>
        <dbReference type="ChEBI" id="CHEBI:49883"/>
        <label>3</label>
    </ligand>
</feature>
<feature type="domain" description="4Fe-4S ferredoxin-type" evidence="8">
    <location>
        <begin position="60"/>
        <end position="91"/>
    </location>
</feature>
<evidence type="ECO:0000256" key="4">
    <source>
        <dbReference type="ARBA" id="ARBA00023004"/>
    </source>
</evidence>
<gene>
    <name evidence="6 9" type="primary">napF</name>
    <name evidence="9" type="ORF">D0544_01775</name>
</gene>
<feature type="binding site" evidence="6">
    <location>
        <position position="81"/>
    </location>
    <ligand>
        <name>[4Fe-4S] cluster</name>
        <dbReference type="ChEBI" id="CHEBI:49883"/>
        <label>2</label>
    </ligand>
</feature>
<evidence type="ECO:0000313" key="9">
    <source>
        <dbReference type="EMBL" id="RRJ83872.1"/>
    </source>
</evidence>
<dbReference type="Proteomes" id="UP000280792">
    <property type="component" value="Unassembled WGS sequence"/>
</dbReference>
<dbReference type="GO" id="GO:0005737">
    <property type="term" value="C:cytoplasm"/>
    <property type="evidence" value="ECO:0007669"/>
    <property type="project" value="UniProtKB-SubCell"/>
</dbReference>
<feature type="binding site" evidence="6">
    <location>
        <position position="153"/>
    </location>
    <ligand>
        <name>[4Fe-4S] cluster</name>
        <dbReference type="ChEBI" id="CHEBI:49883"/>
        <label>3</label>
    </ligand>
</feature>
<dbReference type="GO" id="GO:0046872">
    <property type="term" value="F:metal ion binding"/>
    <property type="evidence" value="ECO:0007669"/>
    <property type="project" value="UniProtKB-KW"/>
</dbReference>
<dbReference type="InterPro" id="IPR017900">
    <property type="entry name" value="4Fe4S_Fe_S_CS"/>
</dbReference>
<keyword evidence="10" id="KW-1185">Reference proteome</keyword>
<feature type="binding site" evidence="6">
    <location>
        <position position="77"/>
    </location>
    <ligand>
        <name>[4Fe-4S] cluster</name>
        <dbReference type="ChEBI" id="CHEBI:49883"/>
        <label>2</label>
    </ligand>
</feature>
<dbReference type="PANTHER" id="PTHR43687:SF1">
    <property type="entry name" value="FERREDOXIN III"/>
    <property type="match status" value="1"/>
</dbReference>
<comment type="subunit">
    <text evidence="6">Interacts with the cytoplasmic NapA precursor.</text>
</comment>
<dbReference type="AlphaFoldDB" id="A0A3P3VM78"/>
<evidence type="ECO:0000256" key="7">
    <source>
        <dbReference type="SAM" id="MobiDB-lite"/>
    </source>
</evidence>
<feature type="domain" description="4Fe-4S ferredoxin-type" evidence="8">
    <location>
        <begin position="134"/>
        <end position="163"/>
    </location>
</feature>
<dbReference type="SUPFAM" id="SSF54862">
    <property type="entry name" value="4Fe-4S ferredoxins"/>
    <property type="match status" value="1"/>
</dbReference>
<organism evidence="9 10">
    <name type="scientific">Aestuariirhabdus litorea</name>
    <dbReference type="NCBI Taxonomy" id="2528527"/>
    <lineage>
        <taxon>Bacteria</taxon>
        <taxon>Pseudomonadati</taxon>
        <taxon>Pseudomonadota</taxon>
        <taxon>Gammaproteobacteria</taxon>
        <taxon>Oceanospirillales</taxon>
        <taxon>Aestuariirhabdaceae</taxon>
        <taxon>Aestuariirhabdus</taxon>
    </lineage>
</organism>
<sequence length="180" mass="19226">MTLAIDQGRRALLRGRRSAPTPPLRPPWSLEESLFTQHCTRCGDCIDVCETAILVKGDGGFPTVDFARGECTFCQGCLSHCETGALNAAITPPWNIKAGINAQCLTQQQVVCRSCADLCETRAIRFDPLAGGVASPRIEADQCTGCGACVSVCPSHAINLSNPEHPTDPDQGAPHHARTR</sequence>
<dbReference type="HAMAP" id="MF_02201">
    <property type="entry name" value="NapF"/>
    <property type="match status" value="1"/>
</dbReference>
<keyword evidence="1 6" id="KW-0004">4Fe-4S</keyword>
<evidence type="ECO:0000256" key="6">
    <source>
        <dbReference type="HAMAP-Rule" id="MF_02201"/>
    </source>
</evidence>
<proteinExistence type="inferred from homology"/>
<comment type="subcellular location">
    <subcellularLocation>
        <location evidence="6">Cytoplasm</location>
    </subcellularLocation>
</comment>